<evidence type="ECO:0000313" key="1">
    <source>
        <dbReference type="EMBL" id="EOA85926.1"/>
    </source>
</evidence>
<keyword evidence="2" id="KW-1185">Reference proteome</keyword>
<dbReference type="OrthoDB" id="3694945at2759"/>
<accession>R0IM88</accession>
<gene>
    <name evidence="1" type="ORF">SETTUDRAFT_110804</name>
</gene>
<evidence type="ECO:0008006" key="3">
    <source>
        <dbReference type="Google" id="ProtNLM"/>
    </source>
</evidence>
<dbReference type="Proteomes" id="UP000016935">
    <property type="component" value="Unassembled WGS sequence"/>
</dbReference>
<organism evidence="1 2">
    <name type="scientific">Exserohilum turcicum (strain 28A)</name>
    <name type="common">Northern leaf blight fungus</name>
    <name type="synonym">Setosphaeria turcica</name>
    <dbReference type="NCBI Taxonomy" id="671987"/>
    <lineage>
        <taxon>Eukaryota</taxon>
        <taxon>Fungi</taxon>
        <taxon>Dikarya</taxon>
        <taxon>Ascomycota</taxon>
        <taxon>Pezizomycotina</taxon>
        <taxon>Dothideomycetes</taxon>
        <taxon>Pleosporomycetidae</taxon>
        <taxon>Pleosporales</taxon>
        <taxon>Pleosporineae</taxon>
        <taxon>Pleosporaceae</taxon>
        <taxon>Exserohilum</taxon>
    </lineage>
</organism>
<dbReference type="PANTHER" id="PTHR47785:SF4">
    <property type="entry name" value="ZN(II)2CYS6 TRANSCRIPTION FACTOR (EUROFUNG)"/>
    <property type="match status" value="1"/>
</dbReference>
<name>R0IM88_EXST2</name>
<dbReference type="STRING" id="671987.R0IM88"/>
<reference evidence="1 2" key="2">
    <citation type="journal article" date="2013" name="PLoS Genet.">
        <title>Comparative genome structure, secondary metabolite, and effector coding capacity across Cochliobolus pathogens.</title>
        <authorList>
            <person name="Condon B.J."/>
            <person name="Leng Y."/>
            <person name="Wu D."/>
            <person name="Bushley K.E."/>
            <person name="Ohm R.A."/>
            <person name="Otillar R."/>
            <person name="Martin J."/>
            <person name="Schackwitz W."/>
            <person name="Grimwood J."/>
            <person name="MohdZainudin N."/>
            <person name="Xue C."/>
            <person name="Wang R."/>
            <person name="Manning V.A."/>
            <person name="Dhillon B."/>
            <person name="Tu Z.J."/>
            <person name="Steffenson B.J."/>
            <person name="Salamov A."/>
            <person name="Sun H."/>
            <person name="Lowry S."/>
            <person name="LaButti K."/>
            <person name="Han J."/>
            <person name="Copeland A."/>
            <person name="Lindquist E."/>
            <person name="Barry K."/>
            <person name="Schmutz J."/>
            <person name="Baker S.E."/>
            <person name="Ciuffetti L.M."/>
            <person name="Grigoriev I.V."/>
            <person name="Zhong S."/>
            <person name="Turgeon B.G."/>
        </authorList>
    </citation>
    <scope>NUCLEOTIDE SEQUENCE [LARGE SCALE GENOMIC DNA]</scope>
    <source>
        <strain evidence="2">28A</strain>
    </source>
</reference>
<evidence type="ECO:0000313" key="2">
    <source>
        <dbReference type="Proteomes" id="UP000016935"/>
    </source>
</evidence>
<dbReference type="PANTHER" id="PTHR47785">
    <property type="entry name" value="ZN(II)2CYS6 TRANSCRIPTION FACTOR (EUROFUNG)-RELATED-RELATED"/>
    <property type="match status" value="1"/>
</dbReference>
<dbReference type="GeneID" id="19395447"/>
<dbReference type="CDD" id="cd12148">
    <property type="entry name" value="fungal_TF_MHR"/>
    <property type="match status" value="1"/>
</dbReference>
<dbReference type="InterPro" id="IPR053181">
    <property type="entry name" value="EcdB-like_regulator"/>
</dbReference>
<sequence length="373" mass="42550">MPGQVYYSYAKDILRCKLGECNIPVAQALTLAALYTNQNGMLQDSLAHLCIARDIYRDVVRKLTERSSTSISEETKRSFWIYQDLACGINNCCSLISSNPFPDHWNTLLPEGSEGQFSESVYWTRVSLRILLNALRDFARPHFPTTREIDEKDLCALEELANRQIAMLEVWRKNLTSQLTWNGTEPPSTDPLLASLRAEFSEGMAELLRPYLDIMRYALHSTVHSTENELSEGQQGILRVLLYWEKYALSSFVSFDRVGAASDSTYEIYQSTSDSSVMLSNPISKMHTQVTPQFKTVLIFRAIRSSAIYPLIAKRTELTDEVMETLRRRTIKRLSEFQPGHRTLTQDLRALNKLWLLENQVSSVELIGVCNLA</sequence>
<dbReference type="AlphaFoldDB" id="R0IM88"/>
<proteinExistence type="predicted"/>
<dbReference type="RefSeq" id="XP_008026485.1">
    <property type="nucleotide sequence ID" value="XM_008028294.1"/>
</dbReference>
<dbReference type="HOGENOM" id="CLU_063109_0_0_1"/>
<dbReference type="EMBL" id="KB908626">
    <property type="protein sequence ID" value="EOA85926.1"/>
    <property type="molecule type" value="Genomic_DNA"/>
</dbReference>
<protein>
    <recommendedName>
        <fullName evidence="3">Transcription factor domain-containing protein</fullName>
    </recommendedName>
</protein>
<reference evidence="1 2" key="1">
    <citation type="journal article" date="2012" name="PLoS Pathog.">
        <title>Diverse lifestyles and strategies of plant pathogenesis encoded in the genomes of eighteen Dothideomycetes fungi.</title>
        <authorList>
            <person name="Ohm R.A."/>
            <person name="Feau N."/>
            <person name="Henrissat B."/>
            <person name="Schoch C.L."/>
            <person name="Horwitz B.A."/>
            <person name="Barry K.W."/>
            <person name="Condon B.J."/>
            <person name="Copeland A.C."/>
            <person name="Dhillon B."/>
            <person name="Glaser F."/>
            <person name="Hesse C.N."/>
            <person name="Kosti I."/>
            <person name="LaButti K."/>
            <person name="Lindquist E.A."/>
            <person name="Lucas S."/>
            <person name="Salamov A.A."/>
            <person name="Bradshaw R.E."/>
            <person name="Ciuffetti L."/>
            <person name="Hamelin R.C."/>
            <person name="Kema G.H.J."/>
            <person name="Lawrence C."/>
            <person name="Scott J.A."/>
            <person name="Spatafora J.W."/>
            <person name="Turgeon B.G."/>
            <person name="de Wit P.J.G.M."/>
            <person name="Zhong S."/>
            <person name="Goodwin S.B."/>
            <person name="Grigoriev I.V."/>
        </authorList>
    </citation>
    <scope>NUCLEOTIDE SEQUENCE [LARGE SCALE GENOMIC DNA]</scope>
    <source>
        <strain evidence="2">28A</strain>
    </source>
</reference>